<dbReference type="GO" id="GO:0005829">
    <property type="term" value="C:cytosol"/>
    <property type="evidence" value="ECO:0007669"/>
    <property type="project" value="TreeGrafter"/>
</dbReference>
<dbReference type="SUPFAM" id="SSF51430">
    <property type="entry name" value="NAD(P)-linked oxidoreductase"/>
    <property type="match status" value="1"/>
</dbReference>
<feature type="domain" description="NADP-dependent oxidoreductase" evidence="1">
    <location>
        <begin position="8"/>
        <end position="279"/>
    </location>
</feature>
<protein>
    <submittedName>
        <fullName evidence="2">Predicted oxidoreductase</fullName>
    </submittedName>
</protein>
<name>A0A1I7HHY5_9FLAO</name>
<dbReference type="InterPro" id="IPR050523">
    <property type="entry name" value="AKR_Detox_Biosynth"/>
</dbReference>
<sequence length="287" mass="32348">MKTLQLSKIIAGTMTWGKWGKKFSSQHIADLQNYYVGKGITSFDHADIYGDYTTEADFGKGFAESGIAREKVQFITKCGIQMVCENRDFAVKHYDYSKEHIIESVHNSLKNLQTDYIDVLLLHRPSPLMHPGVIAEAIQDLKEANKVLHFGVSNFTPSQVAMLSKYISVEINQIEFSLTHHEAMLNGSLDQMIENDIVPMAWSPLGNYFTKKYPSLKHALKITASKYKTTEDTVLLAWILKHPAGILPVIGTTQKERINKALEALEINLSLEDWFYILQIATGNPVA</sequence>
<evidence type="ECO:0000313" key="3">
    <source>
        <dbReference type="Proteomes" id="UP000199138"/>
    </source>
</evidence>
<dbReference type="OrthoDB" id="9773828at2"/>
<gene>
    <name evidence="2" type="ORF">SAMN05216480_10988</name>
</gene>
<dbReference type="PANTHER" id="PTHR43364">
    <property type="entry name" value="NADH-SPECIFIC METHYLGLYOXAL REDUCTASE-RELATED"/>
    <property type="match status" value="1"/>
</dbReference>
<dbReference type="InterPro" id="IPR036812">
    <property type="entry name" value="NAD(P)_OxRdtase_dom_sf"/>
</dbReference>
<keyword evidence="3" id="KW-1185">Reference proteome</keyword>
<organism evidence="2 3">
    <name type="scientific">Pustulibacterium marinum</name>
    <dbReference type="NCBI Taxonomy" id="1224947"/>
    <lineage>
        <taxon>Bacteria</taxon>
        <taxon>Pseudomonadati</taxon>
        <taxon>Bacteroidota</taxon>
        <taxon>Flavobacteriia</taxon>
        <taxon>Flavobacteriales</taxon>
        <taxon>Flavobacteriaceae</taxon>
        <taxon>Pustulibacterium</taxon>
    </lineage>
</organism>
<proteinExistence type="predicted"/>
<dbReference type="PANTHER" id="PTHR43364:SF1">
    <property type="entry name" value="OXIDOREDUCTASE YDHF"/>
    <property type="match status" value="1"/>
</dbReference>
<dbReference type="AlphaFoldDB" id="A0A1I7HHY5"/>
<dbReference type="STRING" id="1224947.SAMN05216480_10988"/>
<dbReference type="Proteomes" id="UP000199138">
    <property type="component" value="Unassembled WGS sequence"/>
</dbReference>
<evidence type="ECO:0000259" key="1">
    <source>
        <dbReference type="Pfam" id="PF00248"/>
    </source>
</evidence>
<dbReference type="RefSeq" id="WP_093025454.1">
    <property type="nucleotide sequence ID" value="NZ_FPBK01000009.1"/>
</dbReference>
<reference evidence="2 3" key="1">
    <citation type="submission" date="2016-10" db="EMBL/GenBank/DDBJ databases">
        <authorList>
            <person name="de Groot N.N."/>
        </authorList>
    </citation>
    <scope>NUCLEOTIDE SEQUENCE [LARGE SCALE GENOMIC DNA]</scope>
    <source>
        <strain evidence="2 3">CGMCC 1.12333</strain>
    </source>
</reference>
<dbReference type="InterPro" id="IPR023210">
    <property type="entry name" value="NADP_OxRdtase_dom"/>
</dbReference>
<accession>A0A1I7HHY5</accession>
<evidence type="ECO:0000313" key="2">
    <source>
        <dbReference type="EMBL" id="SFU60315.1"/>
    </source>
</evidence>
<dbReference type="Gene3D" id="3.20.20.100">
    <property type="entry name" value="NADP-dependent oxidoreductase domain"/>
    <property type="match status" value="1"/>
</dbReference>
<dbReference type="Pfam" id="PF00248">
    <property type="entry name" value="Aldo_ket_red"/>
    <property type="match status" value="1"/>
</dbReference>
<dbReference type="EMBL" id="FPBK01000009">
    <property type="protein sequence ID" value="SFU60315.1"/>
    <property type="molecule type" value="Genomic_DNA"/>
</dbReference>